<dbReference type="AlphaFoldDB" id="A0A381TJT2"/>
<name>A0A381TJT2_9ZZZZ</name>
<dbReference type="GO" id="GO:0034755">
    <property type="term" value="P:iron ion transmembrane transport"/>
    <property type="evidence" value="ECO:0007669"/>
    <property type="project" value="TreeGrafter"/>
</dbReference>
<reference evidence="6" key="1">
    <citation type="submission" date="2018-05" db="EMBL/GenBank/DDBJ databases">
        <authorList>
            <person name="Lanie J.A."/>
            <person name="Ng W.-L."/>
            <person name="Kazmierczak K.M."/>
            <person name="Andrzejewski T.M."/>
            <person name="Davidsen T.M."/>
            <person name="Wayne K.J."/>
            <person name="Tettelin H."/>
            <person name="Glass J.I."/>
            <person name="Rusch D."/>
            <person name="Podicherti R."/>
            <person name="Tsui H.-C.T."/>
            <person name="Winkler M.E."/>
        </authorList>
    </citation>
    <scope>NUCLEOTIDE SEQUENCE</scope>
</reference>
<feature type="transmembrane region" description="Helical" evidence="5">
    <location>
        <begin position="295"/>
        <end position="318"/>
    </location>
</feature>
<feature type="transmembrane region" description="Helical" evidence="5">
    <location>
        <begin position="99"/>
        <end position="126"/>
    </location>
</feature>
<feature type="transmembrane region" description="Helical" evidence="5">
    <location>
        <begin position="28"/>
        <end position="45"/>
    </location>
</feature>
<dbReference type="GO" id="GO:0005886">
    <property type="term" value="C:plasma membrane"/>
    <property type="evidence" value="ECO:0007669"/>
    <property type="project" value="TreeGrafter"/>
</dbReference>
<proteinExistence type="predicted"/>
<dbReference type="GO" id="GO:0015086">
    <property type="term" value="F:cadmium ion transmembrane transporter activity"/>
    <property type="evidence" value="ECO:0007669"/>
    <property type="project" value="TreeGrafter"/>
</dbReference>
<evidence type="ECO:0000256" key="1">
    <source>
        <dbReference type="ARBA" id="ARBA00004141"/>
    </source>
</evidence>
<evidence type="ECO:0000256" key="2">
    <source>
        <dbReference type="ARBA" id="ARBA00022692"/>
    </source>
</evidence>
<dbReference type="Pfam" id="PF01566">
    <property type="entry name" value="Nramp"/>
    <property type="match status" value="1"/>
</dbReference>
<keyword evidence="4 5" id="KW-0472">Membrane</keyword>
<feature type="transmembrane region" description="Helical" evidence="5">
    <location>
        <begin position="339"/>
        <end position="357"/>
    </location>
</feature>
<feature type="transmembrane region" description="Helical" evidence="5">
    <location>
        <begin position="245"/>
        <end position="266"/>
    </location>
</feature>
<feature type="transmembrane region" description="Helical" evidence="5">
    <location>
        <begin position="51"/>
        <end position="68"/>
    </location>
</feature>
<dbReference type="PANTHER" id="PTHR11706:SF3">
    <property type="entry name" value="METAL ION TRANSPORT PROTEIN"/>
    <property type="match status" value="1"/>
</dbReference>
<evidence type="ECO:0008006" key="7">
    <source>
        <dbReference type="Google" id="ProtNLM"/>
    </source>
</evidence>
<feature type="transmembrane region" description="Helical" evidence="5">
    <location>
        <begin position="201"/>
        <end position="224"/>
    </location>
</feature>
<protein>
    <recommendedName>
        <fullName evidence="7">Iron transporter</fullName>
    </recommendedName>
</protein>
<comment type="subcellular location">
    <subcellularLocation>
        <location evidence="1">Membrane</location>
        <topology evidence="1">Multi-pass membrane protein</topology>
    </subcellularLocation>
</comment>
<dbReference type="InterPro" id="IPR001046">
    <property type="entry name" value="NRAMP_fam"/>
</dbReference>
<accession>A0A381TJT2</accession>
<evidence type="ECO:0000256" key="3">
    <source>
        <dbReference type="ARBA" id="ARBA00022989"/>
    </source>
</evidence>
<dbReference type="GO" id="GO:0005384">
    <property type="term" value="F:manganese ion transmembrane transporter activity"/>
    <property type="evidence" value="ECO:0007669"/>
    <property type="project" value="TreeGrafter"/>
</dbReference>
<keyword evidence="3 5" id="KW-1133">Transmembrane helix</keyword>
<feature type="transmembrane region" description="Helical" evidence="5">
    <location>
        <begin position="132"/>
        <end position="152"/>
    </location>
</feature>
<gene>
    <name evidence="6" type="ORF">METZ01_LOCUS68943</name>
</gene>
<dbReference type="PANTHER" id="PTHR11706">
    <property type="entry name" value="SOLUTE CARRIER PROTEIN FAMILY 11 MEMBER"/>
    <property type="match status" value="1"/>
</dbReference>
<organism evidence="6">
    <name type="scientific">marine metagenome</name>
    <dbReference type="NCBI Taxonomy" id="408172"/>
    <lineage>
        <taxon>unclassified sequences</taxon>
        <taxon>metagenomes</taxon>
        <taxon>ecological metagenomes</taxon>
    </lineage>
</organism>
<sequence length="425" mass="47078">MNHVGFVGKLQINSKIVMSKINKLLKKLGPGLLFAGAAIGVSHLVQSTRAGAEFGMGLLWALILVNIFKYPFFQYGPRYASATGESLLDGYYKLGKGILIAYAIITIATMFTIQTAVTIVTAGLAASLTNGLFSTEVWTIIIIAICSVVLFFGKYKLLDRLIKYVIILLAISTILATLMAFNNNTNEIILSQFLPEITVEIAFLIAFMGWMPAPLDISVWHSLWSLEKQKTNKNFTYKSSLFDFNVGYIGTVILGIAFMSLGYLVMFGGDTSFSPSASLFSNQLIEMYTSSLGEWSYYIIGIAAFTTMLSTTITTLDASPRAMNRTTKLLINKDFKHGYLFWLTILSVGTIFIFFLFSSKMGLLVKIATILSFLTAPFYAIINYILISSEHTPKEYRPSIKLHILSILGIAFLIGFSIWFLVKGI</sequence>
<feature type="transmembrane region" description="Helical" evidence="5">
    <location>
        <begin position="164"/>
        <end position="181"/>
    </location>
</feature>
<dbReference type="EMBL" id="UINC01004680">
    <property type="protein sequence ID" value="SVA16089.1"/>
    <property type="molecule type" value="Genomic_DNA"/>
</dbReference>
<evidence type="ECO:0000313" key="6">
    <source>
        <dbReference type="EMBL" id="SVA16089.1"/>
    </source>
</evidence>
<feature type="transmembrane region" description="Helical" evidence="5">
    <location>
        <begin position="399"/>
        <end position="422"/>
    </location>
</feature>
<evidence type="ECO:0000256" key="5">
    <source>
        <dbReference type="SAM" id="Phobius"/>
    </source>
</evidence>
<keyword evidence="2 5" id="KW-0812">Transmembrane</keyword>
<evidence type="ECO:0000256" key="4">
    <source>
        <dbReference type="ARBA" id="ARBA00023136"/>
    </source>
</evidence>
<feature type="transmembrane region" description="Helical" evidence="5">
    <location>
        <begin position="363"/>
        <end position="387"/>
    </location>
</feature>